<dbReference type="Gene3D" id="3.40.50.150">
    <property type="entry name" value="Vaccinia Virus protein VP39"/>
    <property type="match status" value="1"/>
</dbReference>
<sequence>MKKIVEITHDILKTYFIENCVCVDFTMGQGFDTLFLAKQKEISHVYAFDIQPQAKKITETLLEQENCLEKVDCILDGHEHCDTYVTSYQAGIFNFGYFPQGDKNITTLLETSKIAVEKALKLLNVHGALVLTLYPGHEEGKMESCYFDTWCKTLHSRYYSVMKICMQNKKDAPYVLVIEKIKEERK</sequence>
<dbReference type="InterPro" id="IPR029063">
    <property type="entry name" value="SAM-dependent_MTases_sf"/>
</dbReference>
<dbReference type="SUPFAM" id="SSF53335">
    <property type="entry name" value="S-adenosyl-L-methionine-dependent methyltransferases"/>
    <property type="match status" value="1"/>
</dbReference>
<dbReference type="Pfam" id="PF06962">
    <property type="entry name" value="rRNA_methylase"/>
    <property type="match status" value="1"/>
</dbReference>
<dbReference type="KEGG" id="aarg:Aargi30884_00150"/>
<organism evidence="1 2">
    <name type="scientific">Amedibacterium intestinale</name>
    <dbReference type="NCBI Taxonomy" id="2583452"/>
    <lineage>
        <taxon>Bacteria</taxon>
        <taxon>Bacillati</taxon>
        <taxon>Bacillota</taxon>
        <taxon>Erysipelotrichia</taxon>
        <taxon>Erysipelotrichales</taxon>
        <taxon>Erysipelotrichaceae</taxon>
        <taxon>Amedibacterium</taxon>
    </lineage>
</organism>
<name>A0A6N4TG71_9FIRM</name>
<keyword evidence="1" id="KW-0489">Methyltransferase</keyword>
<keyword evidence="2" id="KW-1185">Reference proteome</keyword>
<dbReference type="AlphaFoldDB" id="A0A6N4TG71"/>
<dbReference type="GO" id="GO:0008168">
    <property type="term" value="F:methyltransferase activity"/>
    <property type="evidence" value="ECO:0007669"/>
    <property type="project" value="UniProtKB-KW"/>
</dbReference>
<dbReference type="InterPro" id="IPR010719">
    <property type="entry name" value="MnmM_MeTrfase"/>
</dbReference>
<dbReference type="EMBL" id="AP019695">
    <property type="protein sequence ID" value="BBK21112.1"/>
    <property type="molecule type" value="Genomic_DNA"/>
</dbReference>
<accession>A0A6N4TG71</accession>
<protein>
    <submittedName>
        <fullName evidence="1">rRNA methyltransferase</fullName>
    </submittedName>
</protein>
<reference evidence="2" key="1">
    <citation type="submission" date="2019-05" db="EMBL/GenBank/DDBJ databases">
        <title>Complete genome sequencing of Absiella argi strain JCM 30884.</title>
        <authorList>
            <person name="Sakamoto M."/>
            <person name="Murakami T."/>
            <person name="Mori H."/>
        </authorList>
    </citation>
    <scope>NUCLEOTIDE SEQUENCE [LARGE SCALE GENOMIC DNA]</scope>
    <source>
        <strain evidence="2">JCM 30884</strain>
    </source>
</reference>
<dbReference type="PANTHER" id="PTHR35276:SF1">
    <property type="entry name" value="TRNA (MNM(5)S(2)U34)-METHYLTRANSFERASE, CHLOROPLASTIC"/>
    <property type="match status" value="1"/>
</dbReference>
<dbReference type="RefSeq" id="WP_118276703.1">
    <property type="nucleotide sequence ID" value="NZ_AP019695.1"/>
</dbReference>
<proteinExistence type="predicted"/>
<evidence type="ECO:0000313" key="2">
    <source>
        <dbReference type="Proteomes" id="UP000464754"/>
    </source>
</evidence>
<gene>
    <name evidence="1" type="ORF">Aargi30884_00150</name>
</gene>
<evidence type="ECO:0000313" key="1">
    <source>
        <dbReference type="EMBL" id="BBK21112.1"/>
    </source>
</evidence>
<keyword evidence="1" id="KW-0808">Transferase</keyword>
<dbReference type="Proteomes" id="UP000464754">
    <property type="component" value="Chromosome"/>
</dbReference>
<dbReference type="PANTHER" id="PTHR35276">
    <property type="entry name" value="S-ADENOSYL-L-METHIONINE-DEPENDENT METHYLTRANSFERASES SUPERFAMILY PROTEIN"/>
    <property type="match status" value="1"/>
</dbReference>
<dbReference type="GO" id="GO:0032259">
    <property type="term" value="P:methylation"/>
    <property type="evidence" value="ECO:0007669"/>
    <property type="project" value="UniProtKB-KW"/>
</dbReference>